<evidence type="ECO:0000259" key="2">
    <source>
        <dbReference type="Pfam" id="PF18713"/>
    </source>
</evidence>
<evidence type="ECO:0000259" key="1">
    <source>
        <dbReference type="Pfam" id="PF08445"/>
    </source>
</evidence>
<gene>
    <name evidence="4" type="primary">LOC108079458</name>
</gene>
<dbReference type="Pfam" id="PF08445">
    <property type="entry name" value="FR47"/>
    <property type="match status" value="1"/>
</dbReference>
<dbReference type="AlphaFoldDB" id="A0A6P4J1U1"/>
<dbReference type="InterPro" id="IPR016181">
    <property type="entry name" value="Acyl_CoA_acyltransferase"/>
</dbReference>
<dbReference type="InterPro" id="IPR013653">
    <property type="entry name" value="GCN5-like_dom"/>
</dbReference>
<feature type="domain" description="GCN5-related N-acetyltransferase Rv2170-like" evidence="1">
    <location>
        <begin position="217"/>
        <end position="303"/>
    </location>
</feature>
<evidence type="ECO:0000313" key="3">
    <source>
        <dbReference type="Proteomes" id="UP001652661"/>
    </source>
</evidence>
<evidence type="ECO:0008006" key="5">
    <source>
        <dbReference type="Google" id="ProtNLM"/>
    </source>
</evidence>
<dbReference type="InterPro" id="IPR053225">
    <property type="entry name" value="Acyl-CoA_N-acyltransferase"/>
</dbReference>
<name>A0A6P4J1U1_DROKI</name>
<keyword evidence="3" id="KW-1185">Reference proteome</keyword>
<protein>
    <recommendedName>
        <fullName evidence="5">N-acetyltransferase domain-containing protein</fullName>
    </recommendedName>
</protein>
<dbReference type="PANTHER" id="PTHR20958:SF10">
    <property type="entry name" value="GH05617P-RELATED"/>
    <property type="match status" value="1"/>
</dbReference>
<dbReference type="SUPFAM" id="SSF55729">
    <property type="entry name" value="Acyl-CoA N-acyltransferases (Nat)"/>
    <property type="match status" value="1"/>
</dbReference>
<sequence length="306" mass="35059">MGIDGDKDDFVGDILRPLSDSEVDQLLDLYKARFGVRNFHYLLMYNQRKWDRQLDEAQIPRSDPAYISLRKQFFTHRAGDFRQWGTYVSLHRDIVQSVSFFSWQPDGAAEMWQCLEQTKRIEWTQGALLTNVDLGFCERIKELAGQRGVTGMQPRQCFGMVLPHQAALEAEVPELLSEFDMRRLTDEDAAMVHATWPNKGEGSLAYLRALIRFNRTLGICRSDTGELIAWIFQNDFSGLGMLQVLPKAESRGLGGLLAAAMTRRIARGEPDLTLTAWIVATNWRSEALLKRIGYQKELVNEWIKLL</sequence>
<evidence type="ECO:0000313" key="4">
    <source>
        <dbReference type="RefSeq" id="XP_017029286.1"/>
    </source>
</evidence>
<dbReference type="GeneID" id="108079458"/>
<accession>A0A6P4J1U1</accession>
<proteinExistence type="predicted"/>
<organism evidence="3 4">
    <name type="scientific">Drosophila kikkawai</name>
    <name type="common">Fruit fly</name>
    <dbReference type="NCBI Taxonomy" id="30033"/>
    <lineage>
        <taxon>Eukaryota</taxon>
        <taxon>Metazoa</taxon>
        <taxon>Ecdysozoa</taxon>
        <taxon>Arthropoda</taxon>
        <taxon>Hexapoda</taxon>
        <taxon>Insecta</taxon>
        <taxon>Pterygota</taxon>
        <taxon>Neoptera</taxon>
        <taxon>Endopterygota</taxon>
        <taxon>Diptera</taxon>
        <taxon>Brachycera</taxon>
        <taxon>Muscomorpha</taxon>
        <taxon>Ephydroidea</taxon>
        <taxon>Drosophilidae</taxon>
        <taxon>Drosophila</taxon>
        <taxon>Sophophora</taxon>
    </lineage>
</organism>
<feature type="domain" description="DUF5645" evidence="2">
    <location>
        <begin position="14"/>
        <end position="143"/>
    </location>
</feature>
<dbReference type="GO" id="GO:0016747">
    <property type="term" value="F:acyltransferase activity, transferring groups other than amino-acyl groups"/>
    <property type="evidence" value="ECO:0007669"/>
    <property type="project" value="InterPro"/>
</dbReference>
<dbReference type="OMA" id="IWPNKGE"/>
<dbReference type="PANTHER" id="PTHR20958">
    <property type="entry name" value="GLYCINE N-ACYLTRANSFERASE-LIKE PROTEIN"/>
    <property type="match status" value="1"/>
</dbReference>
<dbReference type="RefSeq" id="XP_017029286.1">
    <property type="nucleotide sequence ID" value="XM_017173797.3"/>
</dbReference>
<dbReference type="InterPro" id="IPR041506">
    <property type="entry name" value="DUF5645"/>
</dbReference>
<dbReference type="Proteomes" id="UP001652661">
    <property type="component" value="Chromosome X"/>
</dbReference>
<dbReference type="OrthoDB" id="61870at2759"/>
<reference evidence="4" key="1">
    <citation type="submission" date="2025-08" db="UniProtKB">
        <authorList>
            <consortium name="RefSeq"/>
        </authorList>
    </citation>
    <scope>IDENTIFICATION</scope>
    <source>
        <strain evidence="4">14028-0561.14</strain>
        <tissue evidence="4">Whole fly</tissue>
    </source>
</reference>
<dbReference type="Pfam" id="PF18713">
    <property type="entry name" value="DUF5645"/>
    <property type="match status" value="1"/>
</dbReference>
<dbReference type="Gene3D" id="3.40.630.30">
    <property type="match status" value="2"/>
</dbReference>